<dbReference type="InterPro" id="IPR011659">
    <property type="entry name" value="WD40"/>
</dbReference>
<name>A0A381S196_9ZZZZ</name>
<proteinExistence type="predicted"/>
<organism evidence="4">
    <name type="scientific">marine metagenome</name>
    <dbReference type="NCBI Taxonomy" id="408172"/>
    <lineage>
        <taxon>unclassified sequences</taxon>
        <taxon>metagenomes</taxon>
        <taxon>ecological metagenomes</taxon>
    </lineage>
</organism>
<dbReference type="Pfam" id="PF07676">
    <property type="entry name" value="PD40"/>
    <property type="match status" value="2"/>
</dbReference>
<protein>
    <recommendedName>
        <fullName evidence="3">Peptidase S9 prolyl oligopeptidase catalytic domain-containing protein</fullName>
    </recommendedName>
</protein>
<dbReference type="AlphaFoldDB" id="A0A381S196"/>
<sequence>MKHRYFFTCLLFLVNAVLQGGRTITKEDIVNLQYVFSPAMSPDGDNIAYVLSVPRGDDEKPGPRHSQIWVKRIDDNKPVQFTSSAYDSYAPQWSLKGREITFLSRRKEISNRTQLYSIPVDGGEASLFLEHPAGIGPYRWSPDGAWIAFVSTDTLSAEKTQIMEKGYDMVVKDKDYRYQRLWLHNIRTGKTDLIFNNDLHVHDFIWSEDSKTIVFQGTEKPGADPGLMDRVLFKVKIPRNRPRKILNTPGKLGAMDISPDGKKLAFLGAVSRNDPLPQTLFTVLLNKPEKIISHQGQDESFYDLQWVDDKTLLARSVRGTKTVLSLIQDQDSKNKEAVFQKDIYSPGYILSSARLHRRSGQLLITGHSNKHPNELFVKDLFQNNLVRITRSNPFLQDLDLGHQETITWSSMGGLKIQGVVTYPPNYRKGSRYPLILQIHGGPEGVTLQGWNTSTGYPVQLLAAEGYVVLQPNYRGSGGRGVDFSKSDHDDLGGLEYQDVLQGVDHLIKAGVVNAGKVGTGGWSYGGYFSALGATAYSHRFKASMVGAGLTNMISFMGTTDIPYEMSIVHWDSWWFDEMDLHWDRSPLAHINKARTPTLVIHGLKDERVHPEQGLELYQALKIKGVDTELVFYPREPHGLRERAHQLDYIERLVGWYNKYVK</sequence>
<evidence type="ECO:0000256" key="2">
    <source>
        <dbReference type="ARBA" id="ARBA00022825"/>
    </source>
</evidence>
<dbReference type="GO" id="GO:0006508">
    <property type="term" value="P:proteolysis"/>
    <property type="evidence" value="ECO:0007669"/>
    <property type="project" value="InterPro"/>
</dbReference>
<dbReference type="GO" id="GO:0004252">
    <property type="term" value="F:serine-type endopeptidase activity"/>
    <property type="evidence" value="ECO:0007669"/>
    <property type="project" value="TreeGrafter"/>
</dbReference>
<keyword evidence="2" id="KW-0645">Protease</keyword>
<dbReference type="InterPro" id="IPR001375">
    <property type="entry name" value="Peptidase_S9_cat"/>
</dbReference>
<keyword evidence="1" id="KW-0378">Hydrolase</keyword>
<reference evidence="4" key="1">
    <citation type="submission" date="2018-05" db="EMBL/GenBank/DDBJ databases">
        <authorList>
            <person name="Lanie J.A."/>
            <person name="Ng W.-L."/>
            <person name="Kazmierczak K.M."/>
            <person name="Andrzejewski T.M."/>
            <person name="Davidsen T.M."/>
            <person name="Wayne K.J."/>
            <person name="Tettelin H."/>
            <person name="Glass J.I."/>
            <person name="Rusch D."/>
            <person name="Podicherti R."/>
            <person name="Tsui H.-C.T."/>
            <person name="Winkler M.E."/>
        </authorList>
    </citation>
    <scope>NUCLEOTIDE SEQUENCE</scope>
</reference>
<dbReference type="PANTHER" id="PTHR42776:SF27">
    <property type="entry name" value="DIPEPTIDYL PEPTIDASE FAMILY MEMBER 6"/>
    <property type="match status" value="1"/>
</dbReference>
<evidence type="ECO:0000256" key="1">
    <source>
        <dbReference type="ARBA" id="ARBA00022801"/>
    </source>
</evidence>
<accession>A0A381S196</accession>
<keyword evidence="2" id="KW-0720">Serine protease</keyword>
<evidence type="ECO:0000259" key="3">
    <source>
        <dbReference type="Pfam" id="PF00326"/>
    </source>
</evidence>
<dbReference type="InterPro" id="IPR011042">
    <property type="entry name" value="6-blade_b-propeller_TolB-like"/>
</dbReference>
<dbReference type="SUPFAM" id="SSF82171">
    <property type="entry name" value="DPP6 N-terminal domain-like"/>
    <property type="match status" value="1"/>
</dbReference>
<dbReference type="PANTHER" id="PTHR42776">
    <property type="entry name" value="SERINE PEPTIDASE S9 FAMILY MEMBER"/>
    <property type="match status" value="1"/>
</dbReference>
<evidence type="ECO:0000313" key="4">
    <source>
        <dbReference type="EMBL" id="SUZ97131.1"/>
    </source>
</evidence>
<dbReference type="SUPFAM" id="SSF53474">
    <property type="entry name" value="alpha/beta-Hydrolases"/>
    <property type="match status" value="1"/>
</dbReference>
<dbReference type="Gene3D" id="2.120.10.30">
    <property type="entry name" value="TolB, C-terminal domain"/>
    <property type="match status" value="2"/>
</dbReference>
<gene>
    <name evidence="4" type="ORF">METZ01_LOCUS49985</name>
</gene>
<dbReference type="Pfam" id="PF00326">
    <property type="entry name" value="Peptidase_S9"/>
    <property type="match status" value="1"/>
</dbReference>
<dbReference type="InterPro" id="IPR029058">
    <property type="entry name" value="AB_hydrolase_fold"/>
</dbReference>
<dbReference type="EMBL" id="UINC01002480">
    <property type="protein sequence ID" value="SUZ97131.1"/>
    <property type="molecule type" value="Genomic_DNA"/>
</dbReference>
<dbReference type="Gene3D" id="3.40.50.1820">
    <property type="entry name" value="alpha/beta hydrolase"/>
    <property type="match status" value="1"/>
</dbReference>
<feature type="domain" description="Peptidase S9 prolyl oligopeptidase catalytic" evidence="3">
    <location>
        <begin position="457"/>
        <end position="660"/>
    </location>
</feature>